<sequence length="122" mass="14375">MLTLTEEEMIENLHLAAEEVLLQCMVLNRRGIVQAHLNIHGHTHSTDIRIMPANTEWSDGVELPDRLADIDIRLTFWDWLNQKEMNEEYLARMARLEQFIRYLDHLIALNKPIEVELKETAE</sequence>
<accession>A0ABZ3E5W5</accession>
<dbReference type="EMBL" id="CP152380">
    <property type="protein sequence ID" value="XAF55072.1"/>
    <property type="molecule type" value="Genomic_DNA"/>
</dbReference>
<dbReference type="Proteomes" id="UP001445268">
    <property type="component" value="Chromosome"/>
</dbReference>
<evidence type="ECO:0000313" key="2">
    <source>
        <dbReference type="Proteomes" id="UP001445268"/>
    </source>
</evidence>
<reference evidence="1 2" key="1">
    <citation type="submission" date="2024-04" db="EMBL/GenBank/DDBJ databases">
        <title>Marinobacter sp. SBY-1.</title>
        <authorList>
            <person name="Pan C."/>
        </authorList>
    </citation>
    <scope>NUCLEOTIDE SEQUENCE [LARGE SCALE GENOMIC DNA]</scope>
    <source>
        <strain evidence="1 2">SBY-1</strain>
    </source>
</reference>
<protein>
    <submittedName>
        <fullName evidence="1">Uncharacterized protein</fullName>
    </submittedName>
</protein>
<keyword evidence="2" id="KW-1185">Reference proteome</keyword>
<organism evidence="1 2">
    <name type="scientific">Marinobacter alkaliphilus</name>
    <dbReference type="NCBI Taxonomy" id="254719"/>
    <lineage>
        <taxon>Bacteria</taxon>
        <taxon>Pseudomonadati</taxon>
        <taxon>Pseudomonadota</taxon>
        <taxon>Gammaproteobacteria</taxon>
        <taxon>Pseudomonadales</taxon>
        <taxon>Marinobacteraceae</taxon>
        <taxon>Marinobacter</taxon>
    </lineage>
</organism>
<dbReference type="RefSeq" id="WP_342632105.1">
    <property type="nucleotide sequence ID" value="NZ_CP152380.1"/>
</dbReference>
<evidence type="ECO:0000313" key="1">
    <source>
        <dbReference type="EMBL" id="XAF55072.1"/>
    </source>
</evidence>
<gene>
    <name evidence="1" type="ORF">AAGT77_05865</name>
</gene>
<name>A0ABZ3E5W5_9GAMM</name>
<proteinExistence type="predicted"/>